<keyword evidence="12 13" id="KW-0472">Membrane</keyword>
<dbReference type="SUPFAM" id="SSF55874">
    <property type="entry name" value="ATPase domain of HSP90 chaperone/DNA topoisomerase II/histidine kinase"/>
    <property type="match status" value="1"/>
</dbReference>
<evidence type="ECO:0000256" key="11">
    <source>
        <dbReference type="ARBA" id="ARBA00023012"/>
    </source>
</evidence>
<dbReference type="AlphaFoldDB" id="A0A158H5U5"/>
<dbReference type="Proteomes" id="UP000054893">
    <property type="component" value="Unassembled WGS sequence"/>
</dbReference>
<keyword evidence="8 13" id="KW-0812">Transmembrane</keyword>
<dbReference type="PANTHER" id="PTHR44936">
    <property type="entry name" value="SENSOR PROTEIN CREC"/>
    <property type="match status" value="1"/>
</dbReference>
<feature type="transmembrane region" description="Helical" evidence="13">
    <location>
        <begin position="39"/>
        <end position="60"/>
    </location>
</feature>
<evidence type="ECO:0000256" key="12">
    <source>
        <dbReference type="ARBA" id="ARBA00023136"/>
    </source>
</evidence>
<evidence type="ECO:0000256" key="1">
    <source>
        <dbReference type="ARBA" id="ARBA00000085"/>
    </source>
</evidence>
<keyword evidence="11" id="KW-0902">Two-component regulatory system</keyword>
<evidence type="ECO:0000256" key="13">
    <source>
        <dbReference type="SAM" id="Phobius"/>
    </source>
</evidence>
<dbReference type="Gene3D" id="3.30.565.10">
    <property type="entry name" value="Histidine kinase-like ATPase, C-terminal domain"/>
    <property type="match status" value="1"/>
</dbReference>
<dbReference type="InterPro" id="IPR004358">
    <property type="entry name" value="Sig_transdc_His_kin-like_C"/>
</dbReference>
<keyword evidence="4" id="KW-1003">Cell membrane</keyword>
<dbReference type="RefSeq" id="WP_060857272.1">
    <property type="nucleotide sequence ID" value="NZ_FCOC02000014.1"/>
</dbReference>
<evidence type="ECO:0000256" key="10">
    <source>
        <dbReference type="ARBA" id="ARBA00022989"/>
    </source>
</evidence>
<evidence type="ECO:0000313" key="15">
    <source>
        <dbReference type="EMBL" id="SAL39655.1"/>
    </source>
</evidence>
<dbReference type="PANTHER" id="PTHR44936:SF5">
    <property type="entry name" value="SENSOR HISTIDINE KINASE ENVZ"/>
    <property type="match status" value="1"/>
</dbReference>
<dbReference type="SMART" id="SM00388">
    <property type="entry name" value="HisKA"/>
    <property type="match status" value="1"/>
</dbReference>
<dbReference type="InterPro" id="IPR050980">
    <property type="entry name" value="2C_sensor_his_kinase"/>
</dbReference>
<sequence>MLNTLPFARLLFYVLSAIAVLGQACAMVAMSLLPDIPAVVWMALATVLQLMVIGLFASYIDGLIGRSIACLTEAAGHPVTDHAVRDLPEKGPREMVQAIRAFKTLNERLVRGTAERIEVLAAISHDLQTPITRMRLRAEMLESKQESTRLLQDLDTMHALVKEGVTYARTLHGTTEPPSRIDLRALLESIVSDYEDSGDHVSLESRIEEPVITLPNAFRRILANLVDNALKFGSAVRIHARKGSSGLVISVLDNGPGIRPDQLENVFRPFYRGELRGDRDVVGSGLGLAIARQLAIAMNADLRLYNRNEGGLEARLTMNYSPGVEGSVALSHVTDGYRAGGFCPGRAVSAMGSSQGAADLTGLLLSSRR</sequence>
<dbReference type="Gene3D" id="1.10.287.130">
    <property type="match status" value="1"/>
</dbReference>
<evidence type="ECO:0000256" key="6">
    <source>
        <dbReference type="ARBA" id="ARBA00022553"/>
    </source>
</evidence>
<reference evidence="15 16" key="1">
    <citation type="submission" date="2016-01" db="EMBL/GenBank/DDBJ databases">
        <authorList>
            <person name="Oliw E.H."/>
        </authorList>
    </citation>
    <scope>NUCLEOTIDE SEQUENCE [LARGE SCALE GENOMIC DNA]</scope>
    <source>
        <strain evidence="15">LMG 22029</strain>
    </source>
</reference>
<feature type="transmembrane region" description="Helical" evidence="13">
    <location>
        <begin position="12"/>
        <end position="33"/>
    </location>
</feature>
<dbReference type="InterPro" id="IPR003594">
    <property type="entry name" value="HATPase_dom"/>
</dbReference>
<evidence type="ECO:0000259" key="14">
    <source>
        <dbReference type="PROSITE" id="PS50109"/>
    </source>
</evidence>
<keyword evidence="6" id="KW-0597">Phosphoprotein</keyword>
<evidence type="ECO:0000256" key="8">
    <source>
        <dbReference type="ARBA" id="ARBA00022692"/>
    </source>
</evidence>
<dbReference type="Pfam" id="PF00512">
    <property type="entry name" value="HisKA"/>
    <property type="match status" value="1"/>
</dbReference>
<dbReference type="EMBL" id="FCOC02000014">
    <property type="protein sequence ID" value="SAL39655.1"/>
    <property type="molecule type" value="Genomic_DNA"/>
</dbReference>
<protein>
    <recommendedName>
        <fullName evidence="3">histidine kinase</fullName>
        <ecNumber evidence="3">2.7.13.3</ecNumber>
    </recommendedName>
</protein>
<dbReference type="InterPro" id="IPR036890">
    <property type="entry name" value="HATPase_C_sf"/>
</dbReference>
<organism evidence="15 16">
    <name type="scientific">Caballeronia sordidicola</name>
    <name type="common">Burkholderia sordidicola</name>
    <dbReference type="NCBI Taxonomy" id="196367"/>
    <lineage>
        <taxon>Bacteria</taxon>
        <taxon>Pseudomonadati</taxon>
        <taxon>Pseudomonadota</taxon>
        <taxon>Betaproteobacteria</taxon>
        <taxon>Burkholderiales</taxon>
        <taxon>Burkholderiaceae</taxon>
        <taxon>Caballeronia</taxon>
    </lineage>
</organism>
<evidence type="ECO:0000313" key="16">
    <source>
        <dbReference type="Proteomes" id="UP000054893"/>
    </source>
</evidence>
<dbReference type="SMART" id="SM00387">
    <property type="entry name" value="HATPase_c"/>
    <property type="match status" value="1"/>
</dbReference>
<comment type="subcellular location">
    <subcellularLocation>
        <location evidence="2">Cell inner membrane</location>
        <topology evidence="2">Multi-pass membrane protein</topology>
    </subcellularLocation>
</comment>
<dbReference type="Pfam" id="PF02518">
    <property type="entry name" value="HATPase_c"/>
    <property type="match status" value="1"/>
</dbReference>
<name>A0A158H5U5_CABSO</name>
<dbReference type="InterPro" id="IPR003661">
    <property type="entry name" value="HisK_dim/P_dom"/>
</dbReference>
<dbReference type="PROSITE" id="PS50109">
    <property type="entry name" value="HIS_KIN"/>
    <property type="match status" value="1"/>
</dbReference>
<evidence type="ECO:0000256" key="3">
    <source>
        <dbReference type="ARBA" id="ARBA00012438"/>
    </source>
</evidence>
<dbReference type="InterPro" id="IPR036097">
    <property type="entry name" value="HisK_dim/P_sf"/>
</dbReference>
<evidence type="ECO:0000256" key="4">
    <source>
        <dbReference type="ARBA" id="ARBA00022475"/>
    </source>
</evidence>
<accession>A0A158H5U5</accession>
<keyword evidence="9 15" id="KW-0418">Kinase</keyword>
<gene>
    <name evidence="15" type="ORF">AWB64_04173</name>
</gene>
<proteinExistence type="predicted"/>
<keyword evidence="5" id="KW-0997">Cell inner membrane</keyword>
<dbReference type="SUPFAM" id="SSF47384">
    <property type="entry name" value="Homodimeric domain of signal transducing histidine kinase"/>
    <property type="match status" value="1"/>
</dbReference>
<evidence type="ECO:0000256" key="7">
    <source>
        <dbReference type="ARBA" id="ARBA00022679"/>
    </source>
</evidence>
<evidence type="ECO:0000256" key="2">
    <source>
        <dbReference type="ARBA" id="ARBA00004429"/>
    </source>
</evidence>
<dbReference type="EC" id="2.7.13.3" evidence="3"/>
<evidence type="ECO:0000256" key="5">
    <source>
        <dbReference type="ARBA" id="ARBA00022519"/>
    </source>
</evidence>
<comment type="catalytic activity">
    <reaction evidence="1">
        <text>ATP + protein L-histidine = ADP + protein N-phospho-L-histidine.</text>
        <dbReference type="EC" id="2.7.13.3"/>
    </reaction>
</comment>
<keyword evidence="7" id="KW-0808">Transferase</keyword>
<evidence type="ECO:0000256" key="9">
    <source>
        <dbReference type="ARBA" id="ARBA00022777"/>
    </source>
</evidence>
<dbReference type="PRINTS" id="PR00344">
    <property type="entry name" value="BCTRLSENSOR"/>
</dbReference>
<dbReference type="GO" id="GO:0005886">
    <property type="term" value="C:plasma membrane"/>
    <property type="evidence" value="ECO:0007669"/>
    <property type="project" value="UniProtKB-SubCell"/>
</dbReference>
<dbReference type="CDD" id="cd00082">
    <property type="entry name" value="HisKA"/>
    <property type="match status" value="1"/>
</dbReference>
<dbReference type="GO" id="GO:0000155">
    <property type="term" value="F:phosphorelay sensor kinase activity"/>
    <property type="evidence" value="ECO:0007669"/>
    <property type="project" value="InterPro"/>
</dbReference>
<dbReference type="InterPro" id="IPR005467">
    <property type="entry name" value="His_kinase_dom"/>
</dbReference>
<keyword evidence="10 13" id="KW-1133">Transmembrane helix</keyword>
<feature type="domain" description="Histidine kinase" evidence="14">
    <location>
        <begin position="122"/>
        <end position="322"/>
    </location>
</feature>